<dbReference type="EMBL" id="JADQBC010000033">
    <property type="protein sequence ID" value="MBR8827512.1"/>
    <property type="molecule type" value="Genomic_DNA"/>
</dbReference>
<dbReference type="GO" id="GO:0008893">
    <property type="term" value="F:guanosine-3',5'-bis(diphosphate) 3'-diphosphatase activity"/>
    <property type="evidence" value="ECO:0007669"/>
    <property type="project" value="TreeGrafter"/>
</dbReference>
<feature type="domain" description="HD/PDEase" evidence="1">
    <location>
        <begin position="32"/>
        <end position="143"/>
    </location>
</feature>
<protein>
    <submittedName>
        <fullName evidence="2">HD domain-containing protein</fullName>
    </submittedName>
</protein>
<evidence type="ECO:0000313" key="3">
    <source>
        <dbReference type="Proteomes" id="UP000767446"/>
    </source>
</evidence>
<dbReference type="SMART" id="SM00471">
    <property type="entry name" value="HDc"/>
    <property type="match status" value="1"/>
</dbReference>
<accession>A0A941GPL1</accession>
<evidence type="ECO:0000259" key="1">
    <source>
        <dbReference type="SMART" id="SM00471"/>
    </source>
</evidence>
<dbReference type="InterPro" id="IPR052194">
    <property type="entry name" value="MESH1"/>
</dbReference>
<dbReference type="AlphaFoldDB" id="A0A941GPL1"/>
<dbReference type="Proteomes" id="UP000767446">
    <property type="component" value="Unassembled WGS sequence"/>
</dbReference>
<dbReference type="PANTHER" id="PTHR46246:SF1">
    <property type="entry name" value="GUANOSINE-3',5'-BIS(DIPHOSPHATE) 3'-PYROPHOSPHOHYDROLASE MESH1"/>
    <property type="match status" value="1"/>
</dbReference>
<dbReference type="PANTHER" id="PTHR46246">
    <property type="entry name" value="GUANOSINE-3',5'-BIS(DIPHOSPHATE) 3'-PYROPHOSPHOHYDROLASE MESH1"/>
    <property type="match status" value="1"/>
</dbReference>
<sequence length="199" mass="22812">MLLDNSTQLTCRFEEALVYATQLHAQQVRKVRGVPYISHLLSVAALVLEDGGDEDEAIAALLHDAIEDQGGAPTGMAIRQKFGHRVADIVEGCTETDVFPKPPWRRRKEMYLEHLRSASEEVRRVAIADKLHNARCVLADYERYGDLVWTQFHGGKEGTLWFYRSFVNQQDQKGFSYLTEELKRVVNELEKVSNYMLLR</sequence>
<evidence type="ECO:0000313" key="2">
    <source>
        <dbReference type="EMBL" id="MBR8827512.1"/>
    </source>
</evidence>
<comment type="caution">
    <text evidence="2">The sequence shown here is derived from an EMBL/GenBank/DDBJ whole genome shotgun (WGS) entry which is preliminary data.</text>
</comment>
<dbReference type="InterPro" id="IPR003607">
    <property type="entry name" value="HD/PDEase_dom"/>
</dbReference>
<reference evidence="2" key="1">
    <citation type="submission" date="2021-02" db="EMBL/GenBank/DDBJ databases">
        <title>Metagenome analyses of Stigonema ocellatum DSM 106950, Chlorogloea purpurea SAG 13.99 and Gomphosphaeria aponina DSM 107014.</title>
        <authorList>
            <person name="Marter P."/>
            <person name="Huang S."/>
        </authorList>
    </citation>
    <scope>NUCLEOTIDE SEQUENCE</scope>
    <source>
        <strain evidence="2">JP213</strain>
    </source>
</reference>
<name>A0A941GPL1_9CHRO</name>
<proteinExistence type="predicted"/>
<organism evidence="2 3">
    <name type="scientific">Gomphosphaeria aponina SAG 52.96 = DSM 107014</name>
    <dbReference type="NCBI Taxonomy" id="1521640"/>
    <lineage>
        <taxon>Bacteria</taxon>
        <taxon>Bacillati</taxon>
        <taxon>Cyanobacteriota</taxon>
        <taxon>Cyanophyceae</taxon>
        <taxon>Oscillatoriophycideae</taxon>
        <taxon>Chroococcales</taxon>
        <taxon>Gomphosphaeriaceae</taxon>
        <taxon>Gomphosphaeria</taxon>
    </lineage>
</organism>
<gene>
    <name evidence="2" type="ORF">DSM107014_06320</name>
</gene>
<dbReference type="Gene3D" id="1.10.3210.10">
    <property type="entry name" value="Hypothetical protein af1432"/>
    <property type="match status" value="1"/>
</dbReference>
<dbReference type="SUPFAM" id="SSF109604">
    <property type="entry name" value="HD-domain/PDEase-like"/>
    <property type="match status" value="1"/>
</dbReference>
<dbReference type="Pfam" id="PF13328">
    <property type="entry name" value="HD_4"/>
    <property type="match status" value="1"/>
</dbReference>